<evidence type="ECO:0000313" key="6">
    <source>
        <dbReference type="EMBL" id="KAG8043842.1"/>
    </source>
</evidence>
<dbReference type="EMBL" id="JAAALK010000953">
    <property type="protein sequence ID" value="KAG8043842.1"/>
    <property type="molecule type" value="Genomic_DNA"/>
</dbReference>
<dbReference type="GO" id="GO:0009536">
    <property type="term" value="C:plastid"/>
    <property type="evidence" value="ECO:0007669"/>
    <property type="project" value="UniProtKB-SubCell"/>
</dbReference>
<dbReference type="InterPro" id="IPR006843">
    <property type="entry name" value="PAP/fibrillin_dom"/>
</dbReference>
<dbReference type="AlphaFoldDB" id="A0A8J5R7G6"/>
<evidence type="ECO:0000256" key="4">
    <source>
        <dbReference type="SAM" id="MobiDB-lite"/>
    </source>
</evidence>
<protein>
    <recommendedName>
        <fullName evidence="5">Plastid lipid-associated protein/fibrillin conserved domain-containing protein</fullName>
    </recommendedName>
</protein>
<feature type="compositionally biased region" description="Low complexity" evidence="4">
    <location>
        <begin position="27"/>
        <end position="44"/>
    </location>
</feature>
<keyword evidence="3" id="KW-0809">Transit peptide</keyword>
<organism evidence="6 7">
    <name type="scientific">Zizania palustris</name>
    <name type="common">Northern wild rice</name>
    <dbReference type="NCBI Taxonomy" id="103762"/>
    <lineage>
        <taxon>Eukaryota</taxon>
        <taxon>Viridiplantae</taxon>
        <taxon>Streptophyta</taxon>
        <taxon>Embryophyta</taxon>
        <taxon>Tracheophyta</taxon>
        <taxon>Spermatophyta</taxon>
        <taxon>Magnoliopsida</taxon>
        <taxon>Liliopsida</taxon>
        <taxon>Poales</taxon>
        <taxon>Poaceae</taxon>
        <taxon>BOP clade</taxon>
        <taxon>Oryzoideae</taxon>
        <taxon>Oryzeae</taxon>
        <taxon>Zizaniinae</taxon>
        <taxon>Zizania</taxon>
    </lineage>
</organism>
<evidence type="ECO:0000313" key="7">
    <source>
        <dbReference type="Proteomes" id="UP000729402"/>
    </source>
</evidence>
<dbReference type="PANTHER" id="PTHR31906">
    <property type="entry name" value="PLASTID-LIPID-ASSOCIATED PROTEIN 4, CHLOROPLASTIC-RELATED"/>
    <property type="match status" value="1"/>
</dbReference>
<accession>A0A8J5R7G6</accession>
<feature type="domain" description="Plastid lipid-associated protein/fibrillin conserved" evidence="5">
    <location>
        <begin position="86"/>
        <end position="270"/>
    </location>
</feature>
<proteinExistence type="predicted"/>
<comment type="subcellular location">
    <subcellularLocation>
        <location evidence="1">Plastid</location>
    </subcellularLocation>
</comment>
<evidence type="ECO:0000256" key="3">
    <source>
        <dbReference type="ARBA" id="ARBA00022946"/>
    </source>
</evidence>
<feature type="region of interest" description="Disordered" evidence="4">
    <location>
        <begin position="1"/>
        <end position="49"/>
    </location>
</feature>
<reference evidence="6" key="2">
    <citation type="submission" date="2021-02" db="EMBL/GenBank/DDBJ databases">
        <authorList>
            <person name="Kimball J.A."/>
            <person name="Haas M.W."/>
            <person name="Macchietto M."/>
            <person name="Kono T."/>
            <person name="Duquette J."/>
            <person name="Shao M."/>
        </authorList>
    </citation>
    <scope>NUCLEOTIDE SEQUENCE</scope>
    <source>
        <tissue evidence="6">Fresh leaf tissue</tissue>
    </source>
</reference>
<comment type="caution">
    <text evidence="6">The sequence shown here is derived from an EMBL/GenBank/DDBJ whole genome shotgun (WGS) entry which is preliminary data.</text>
</comment>
<name>A0A8J5R7G6_ZIZPA</name>
<keyword evidence="2" id="KW-0934">Plastid</keyword>
<evidence type="ECO:0000256" key="1">
    <source>
        <dbReference type="ARBA" id="ARBA00004474"/>
    </source>
</evidence>
<evidence type="ECO:0000256" key="2">
    <source>
        <dbReference type="ARBA" id="ARBA00022640"/>
    </source>
</evidence>
<dbReference type="Pfam" id="PF04755">
    <property type="entry name" value="PAP_fibrillin"/>
    <property type="match status" value="1"/>
</dbReference>
<gene>
    <name evidence="6" type="ORF">GUJ93_ZPchr0458g22848</name>
</gene>
<dbReference type="Proteomes" id="UP000729402">
    <property type="component" value="Unassembled WGS sequence"/>
</dbReference>
<keyword evidence="7" id="KW-1185">Reference proteome</keyword>
<sequence>MAAAAALAHASPPPPPASSRSRRDGRLSLPPRRPAAGRCRASAPTFQGGPAASYAREMERLSAKESLLLAFKDAGGFESLVSGKTTEMQKIDVNERIIGLERLNPTPRPTTSPFLEGRWNFEWFGDSSPGAFAARLLFERSPTTVAHFMGLDVLIKDGYSKISSNLKFLNTVQGKFLLTTQLSVEGPIRMKEEYVEGLIEIPRIREESLPEQLKGLIGQTAGALQQLPAPIRDAVSEGIKLPLNGMFQRLFMISYLDGEILIIRDASGAPDVLTRLEGPQPNPIDGTSDAVLYASGPPDVLSRLEGPQPNPIDGTSVAVLSLSEYESLP</sequence>
<feature type="compositionally biased region" description="Low complexity" evidence="4">
    <location>
        <begin position="1"/>
        <end position="10"/>
    </location>
</feature>
<reference evidence="6" key="1">
    <citation type="journal article" date="2021" name="bioRxiv">
        <title>Whole Genome Assembly and Annotation of Northern Wild Rice, Zizania palustris L., Supports a Whole Genome Duplication in the Zizania Genus.</title>
        <authorList>
            <person name="Haas M."/>
            <person name="Kono T."/>
            <person name="Macchietto M."/>
            <person name="Millas R."/>
            <person name="McGilp L."/>
            <person name="Shao M."/>
            <person name="Duquette J."/>
            <person name="Hirsch C.N."/>
            <person name="Kimball J."/>
        </authorList>
    </citation>
    <scope>NUCLEOTIDE SEQUENCE</scope>
    <source>
        <tissue evidence="6">Fresh leaf tissue</tissue>
    </source>
</reference>
<dbReference type="InterPro" id="IPR039633">
    <property type="entry name" value="PAP"/>
</dbReference>
<evidence type="ECO:0000259" key="5">
    <source>
        <dbReference type="Pfam" id="PF04755"/>
    </source>
</evidence>
<dbReference type="OrthoDB" id="2015720at2759"/>